<keyword evidence="3" id="KW-1185">Reference proteome</keyword>
<accession>A0A411PE34</accession>
<feature type="transmembrane region" description="Helical" evidence="1">
    <location>
        <begin position="227"/>
        <end position="246"/>
    </location>
</feature>
<feature type="transmembrane region" description="Helical" evidence="1">
    <location>
        <begin position="252"/>
        <end position="271"/>
    </location>
</feature>
<feature type="transmembrane region" description="Helical" evidence="1">
    <location>
        <begin position="278"/>
        <end position="299"/>
    </location>
</feature>
<organism evidence="2 3">
    <name type="scientific">Shewanella maritima</name>
    <dbReference type="NCBI Taxonomy" id="2520507"/>
    <lineage>
        <taxon>Bacteria</taxon>
        <taxon>Pseudomonadati</taxon>
        <taxon>Pseudomonadota</taxon>
        <taxon>Gammaproteobacteria</taxon>
        <taxon>Alteromonadales</taxon>
        <taxon>Shewanellaceae</taxon>
        <taxon>Shewanella</taxon>
    </lineage>
</organism>
<evidence type="ECO:0000313" key="2">
    <source>
        <dbReference type="EMBL" id="QBF81826.1"/>
    </source>
</evidence>
<feature type="transmembrane region" description="Helical" evidence="1">
    <location>
        <begin position="15"/>
        <end position="34"/>
    </location>
</feature>
<feature type="transmembrane region" description="Helical" evidence="1">
    <location>
        <begin position="186"/>
        <end position="215"/>
    </location>
</feature>
<feature type="transmembrane region" description="Helical" evidence="1">
    <location>
        <begin position="305"/>
        <end position="326"/>
    </location>
</feature>
<feature type="transmembrane region" description="Helical" evidence="1">
    <location>
        <begin position="83"/>
        <end position="101"/>
    </location>
</feature>
<protein>
    <submittedName>
        <fullName evidence="2">DUF2955 domain-containing protein</fullName>
    </submittedName>
</protein>
<feature type="transmembrane region" description="Helical" evidence="1">
    <location>
        <begin position="107"/>
        <end position="126"/>
    </location>
</feature>
<dbReference type="KEGG" id="smai:EXU30_03285"/>
<name>A0A411PE34_9GAMM</name>
<dbReference type="OrthoDB" id="6222260at2"/>
<dbReference type="InterPro" id="IPR022604">
    <property type="entry name" value="DUF2955"/>
</dbReference>
<proteinExistence type="predicted"/>
<keyword evidence="1" id="KW-0472">Membrane</keyword>
<dbReference type="EMBL" id="CP036200">
    <property type="protein sequence ID" value="QBF81826.1"/>
    <property type="molecule type" value="Genomic_DNA"/>
</dbReference>
<dbReference type="RefSeq" id="WP_130597800.1">
    <property type="nucleotide sequence ID" value="NZ_CP036200.1"/>
</dbReference>
<evidence type="ECO:0000313" key="3">
    <source>
        <dbReference type="Proteomes" id="UP000291106"/>
    </source>
</evidence>
<reference evidence="2 3" key="1">
    <citation type="submission" date="2019-02" db="EMBL/GenBank/DDBJ databases">
        <title>Shewanella sp. D4-2 isolated from Dokdo Island.</title>
        <authorList>
            <person name="Baek K."/>
        </authorList>
    </citation>
    <scope>NUCLEOTIDE SEQUENCE [LARGE SCALE GENOMIC DNA]</scope>
    <source>
        <strain evidence="2 3">D4-2</strain>
    </source>
</reference>
<dbReference type="AlphaFoldDB" id="A0A411PE34"/>
<sequence length="339" mass="37506">MQDNAQTQRQLELSIFRYAFGVGLAVFLAAWIDWPLAFVAPVFTAKFLLDKPTYNWATVYELLIAMIVTMALGLVLSGGITEYPVALMCLVGLMMLWGYFLFTNPKWNLFATMLIIAVLMLPFVAMSSPSASLFLAFGLAVSGVVAVAIFALMHILMPDVSERTAEPAPMLTTNQRWYTTVRAMLISFPVVCFFFVFQISQALLTMMFIAVFSLMITKENSVKLSSFLVLSNAIGGAIAVVAFVILGLNATLGFYVIFITFLALIISTKIYTEPSKGAVYATAFSTVLVLLGNTLMSSGDIGNNMWVRIVQLVLTSVYMIATAYFLETRQWKFLQQQSL</sequence>
<gene>
    <name evidence="2" type="ORF">EXU30_03285</name>
</gene>
<keyword evidence="1" id="KW-0812">Transmembrane</keyword>
<dbReference type="Proteomes" id="UP000291106">
    <property type="component" value="Chromosome"/>
</dbReference>
<dbReference type="Pfam" id="PF11168">
    <property type="entry name" value="DUF2955"/>
    <property type="match status" value="1"/>
</dbReference>
<evidence type="ECO:0000256" key="1">
    <source>
        <dbReference type="SAM" id="Phobius"/>
    </source>
</evidence>
<feature type="transmembrane region" description="Helical" evidence="1">
    <location>
        <begin position="54"/>
        <end position="76"/>
    </location>
</feature>
<keyword evidence="1" id="KW-1133">Transmembrane helix</keyword>
<feature type="transmembrane region" description="Helical" evidence="1">
    <location>
        <begin position="133"/>
        <end position="157"/>
    </location>
</feature>